<dbReference type="SUPFAM" id="SSF52949">
    <property type="entry name" value="Macro domain-like"/>
    <property type="match status" value="1"/>
</dbReference>
<dbReference type="EMBL" id="RIAS01000002">
    <property type="protein sequence ID" value="KAA8783186.1"/>
    <property type="molecule type" value="Genomic_DNA"/>
</dbReference>
<evidence type="ECO:0000256" key="1">
    <source>
        <dbReference type="SAM" id="MobiDB-lite"/>
    </source>
</evidence>
<dbReference type="Proteomes" id="UP000323664">
    <property type="component" value="Unassembled WGS sequence"/>
</dbReference>
<feature type="region of interest" description="Disordered" evidence="1">
    <location>
        <begin position="101"/>
        <end position="122"/>
    </location>
</feature>
<dbReference type="OrthoDB" id="9806181at2"/>
<accession>A0A5M9WNL4</accession>
<feature type="compositionally biased region" description="Polar residues" evidence="1">
    <location>
        <begin position="105"/>
        <end position="122"/>
    </location>
</feature>
<protein>
    <submittedName>
        <fullName evidence="3">TIGR02452 family protein</fullName>
    </submittedName>
</protein>
<dbReference type="InterPro" id="IPR043472">
    <property type="entry name" value="Macro_dom-like"/>
</dbReference>
<dbReference type="AlphaFoldDB" id="A0A5M9WNL4"/>
<dbReference type="Gene3D" id="3.40.220.10">
    <property type="entry name" value="Leucine Aminopeptidase, subunit E, domain 1"/>
    <property type="match status" value="1"/>
</dbReference>
<evidence type="ECO:0000313" key="3">
    <source>
        <dbReference type="EMBL" id="KAA8783186.1"/>
    </source>
</evidence>
<dbReference type="NCBIfam" id="TIGR02452">
    <property type="entry name" value="TIGR02452 family protein"/>
    <property type="match status" value="1"/>
</dbReference>
<evidence type="ECO:0000259" key="2">
    <source>
        <dbReference type="Pfam" id="PF10021"/>
    </source>
</evidence>
<dbReference type="Pfam" id="PF10021">
    <property type="entry name" value="PARG_cat_microb"/>
    <property type="match status" value="1"/>
</dbReference>
<dbReference type="PIRSF" id="PIRSF014899">
    <property type="entry name" value="UCP014899"/>
    <property type="match status" value="1"/>
</dbReference>
<comment type="caution">
    <text evidence="3">The sequence shown here is derived from an EMBL/GenBank/DDBJ whole genome shotgun (WGS) entry which is preliminary data.</text>
</comment>
<dbReference type="PANTHER" id="PTHR35596">
    <property type="entry name" value="DUF2263 DOMAIN-CONTAINING PROTEIN"/>
    <property type="match status" value="1"/>
</dbReference>
<feature type="region of interest" description="Disordered" evidence="1">
    <location>
        <begin position="1"/>
        <end position="42"/>
    </location>
</feature>
<name>A0A5M9WNL4_PAEAM</name>
<gene>
    <name evidence="3" type="ORF">EC604_04915</name>
</gene>
<feature type="domain" description="Microbial-type PARG catalytic" evidence="2">
    <location>
        <begin position="45"/>
        <end position="217"/>
    </location>
</feature>
<dbReference type="InterPro" id="IPR019261">
    <property type="entry name" value="PARG_cat_microbial"/>
</dbReference>
<dbReference type="InterPro" id="IPR012664">
    <property type="entry name" value="CHP02452"/>
</dbReference>
<organism evidence="3 4">
    <name type="scientific">Paenibacillus amylolyticus</name>
    <dbReference type="NCBI Taxonomy" id="1451"/>
    <lineage>
        <taxon>Bacteria</taxon>
        <taxon>Bacillati</taxon>
        <taxon>Bacillota</taxon>
        <taxon>Bacilli</taxon>
        <taxon>Bacillales</taxon>
        <taxon>Paenibacillaceae</taxon>
        <taxon>Paenibacillus</taxon>
    </lineage>
</organism>
<dbReference type="RefSeq" id="WP_123063079.1">
    <property type="nucleotide sequence ID" value="NZ_RIAS01000002.1"/>
</dbReference>
<evidence type="ECO:0000313" key="4">
    <source>
        <dbReference type="Proteomes" id="UP000323664"/>
    </source>
</evidence>
<proteinExistence type="predicted"/>
<feature type="compositionally biased region" description="Polar residues" evidence="1">
    <location>
        <begin position="20"/>
        <end position="39"/>
    </location>
</feature>
<reference evidence="3 4" key="1">
    <citation type="journal article" date="2019" name="J. Ind. Microbiol. Biotechnol.">
        <title>Paenibacillus amylolyticus 27C64 has a diverse set of carbohydrate-active enzymes and complete pectin deconstruction system.</title>
        <authorList>
            <person name="Keggi C."/>
            <person name="Doran-Peterson J."/>
        </authorList>
    </citation>
    <scope>NUCLEOTIDE SEQUENCE [LARGE SCALE GENOMIC DNA]</scope>
    <source>
        <strain evidence="3 4">27C64</strain>
    </source>
</reference>
<dbReference type="PANTHER" id="PTHR35596:SF1">
    <property type="entry name" value="MICROBIAL-TYPE PARG CATALYTIC DOMAIN-CONTAINING PROTEIN"/>
    <property type="match status" value="1"/>
</dbReference>
<sequence>MSNFDKQNRHNKINNLNNKTTGSRHSNTSTDDTGVSSRSGRSRIAHQTLDILEEGVYVNGYDRAVHIKKDMEQAIQSSVLYRPSALSQLGEQLRNGVRIEEKASSAGNQQEDSESMASQGNPAQIEVTSETTLAAAARLTLEEGRTEVVCLNFASAKNPGGGFLGGSQAQEESLARATGLYPCIAQMTEMYEYNRKQHTCLYSDHMIYSTDVPVIRDDRDRLLDQYYTASFITAPAVNAGVVKERKEATDAEIKSVMKQRIRYILEVAAVQGHRTIVLGAFGCGVFRNEPAQVASYFAEVLHEEGYRNYFDHIVFAIYDRSAGQQTLETFKRLLASG</sequence>